<gene>
    <name evidence="1" type="ORF">BDP27DRAFT_880575</name>
</gene>
<sequence>MLYSLWITWSLDLPLRLCICLFYFCLGLSRPPVTFIVHLHFFSIVTHSAHTSKHPNAYLFFIFPSLCFEPRTHIFVVDILKYIIFLV</sequence>
<dbReference type="Proteomes" id="UP000772434">
    <property type="component" value="Unassembled WGS sequence"/>
</dbReference>
<accession>A0A9P5Q7J2</accession>
<name>A0A9P5Q7J2_9AGAR</name>
<evidence type="ECO:0000313" key="1">
    <source>
        <dbReference type="EMBL" id="KAF9076070.1"/>
    </source>
</evidence>
<reference evidence="1" key="1">
    <citation type="submission" date="2020-11" db="EMBL/GenBank/DDBJ databases">
        <authorList>
            <consortium name="DOE Joint Genome Institute"/>
            <person name="Ahrendt S."/>
            <person name="Riley R."/>
            <person name="Andreopoulos W."/>
            <person name="Labutti K."/>
            <person name="Pangilinan J."/>
            <person name="Ruiz-Duenas F.J."/>
            <person name="Barrasa J.M."/>
            <person name="Sanchez-Garcia M."/>
            <person name="Camarero S."/>
            <person name="Miyauchi S."/>
            <person name="Serrano A."/>
            <person name="Linde D."/>
            <person name="Babiker R."/>
            <person name="Drula E."/>
            <person name="Ayuso-Fernandez I."/>
            <person name="Pacheco R."/>
            <person name="Padilla G."/>
            <person name="Ferreira P."/>
            <person name="Barriuso J."/>
            <person name="Kellner H."/>
            <person name="Castanera R."/>
            <person name="Alfaro M."/>
            <person name="Ramirez L."/>
            <person name="Pisabarro A.G."/>
            <person name="Kuo A."/>
            <person name="Tritt A."/>
            <person name="Lipzen A."/>
            <person name="He G."/>
            <person name="Yan M."/>
            <person name="Ng V."/>
            <person name="Cullen D."/>
            <person name="Martin F."/>
            <person name="Rosso M.-N."/>
            <person name="Henrissat B."/>
            <person name="Hibbett D."/>
            <person name="Martinez A.T."/>
            <person name="Grigoriev I.V."/>
        </authorList>
    </citation>
    <scope>NUCLEOTIDE SEQUENCE</scope>
    <source>
        <strain evidence="1">AH 40177</strain>
    </source>
</reference>
<dbReference type="EMBL" id="JADNRY010000007">
    <property type="protein sequence ID" value="KAF9076070.1"/>
    <property type="molecule type" value="Genomic_DNA"/>
</dbReference>
<organism evidence="1 2">
    <name type="scientific">Rhodocollybia butyracea</name>
    <dbReference type="NCBI Taxonomy" id="206335"/>
    <lineage>
        <taxon>Eukaryota</taxon>
        <taxon>Fungi</taxon>
        <taxon>Dikarya</taxon>
        <taxon>Basidiomycota</taxon>
        <taxon>Agaricomycotina</taxon>
        <taxon>Agaricomycetes</taxon>
        <taxon>Agaricomycetidae</taxon>
        <taxon>Agaricales</taxon>
        <taxon>Marasmiineae</taxon>
        <taxon>Omphalotaceae</taxon>
        <taxon>Rhodocollybia</taxon>
    </lineage>
</organism>
<keyword evidence="2" id="KW-1185">Reference proteome</keyword>
<proteinExistence type="predicted"/>
<comment type="caution">
    <text evidence="1">The sequence shown here is derived from an EMBL/GenBank/DDBJ whole genome shotgun (WGS) entry which is preliminary data.</text>
</comment>
<protein>
    <submittedName>
        <fullName evidence="1">Uncharacterized protein</fullName>
    </submittedName>
</protein>
<evidence type="ECO:0000313" key="2">
    <source>
        <dbReference type="Proteomes" id="UP000772434"/>
    </source>
</evidence>
<dbReference type="AlphaFoldDB" id="A0A9P5Q7J2"/>